<dbReference type="AlphaFoldDB" id="A0A7K0KGK3"/>
<proteinExistence type="inferred from homology"/>
<dbReference type="CDD" id="cd11321">
    <property type="entry name" value="AmyAc_bac_euk_BE"/>
    <property type="match status" value="1"/>
</dbReference>
<dbReference type="GO" id="GO:0043169">
    <property type="term" value="F:cation binding"/>
    <property type="evidence" value="ECO:0007669"/>
    <property type="project" value="InterPro"/>
</dbReference>
<dbReference type="SUPFAM" id="SSF51445">
    <property type="entry name" value="(Trans)glycosidases"/>
    <property type="match status" value="1"/>
</dbReference>
<dbReference type="InterPro" id="IPR013783">
    <property type="entry name" value="Ig-like_fold"/>
</dbReference>
<evidence type="ECO:0000256" key="3">
    <source>
        <dbReference type="ARBA" id="ARBA00009000"/>
    </source>
</evidence>
<dbReference type="GO" id="GO:0003844">
    <property type="term" value="F:1,4-alpha-glucan branching enzyme activity"/>
    <property type="evidence" value="ECO:0007669"/>
    <property type="project" value="UniProtKB-EC"/>
</dbReference>
<dbReference type="Gene3D" id="2.60.40.1180">
    <property type="entry name" value="Golgi alpha-mannosidase II"/>
    <property type="match status" value="1"/>
</dbReference>
<dbReference type="Pfam" id="PF02922">
    <property type="entry name" value="CBM_48"/>
    <property type="match status" value="1"/>
</dbReference>
<dbReference type="InterPro" id="IPR006048">
    <property type="entry name" value="A-amylase/branching_C"/>
</dbReference>
<dbReference type="InterPro" id="IPR037439">
    <property type="entry name" value="Branching_enzy"/>
</dbReference>
<evidence type="ECO:0000259" key="9">
    <source>
        <dbReference type="SMART" id="SM00642"/>
    </source>
</evidence>
<feature type="active site" description="Proton donor" evidence="8">
    <location>
        <position position="404"/>
    </location>
</feature>
<comment type="function">
    <text evidence="2">Catalyzes the formation of the alpha-1,6-glucosidic linkages in glycogen by scission of a 1,4-alpha-linked oligosaccharide from growing alpha-1,4-glucan chains and the subsequent attachment of the oligosaccharide to the alpha-1,6 position.</text>
</comment>
<dbReference type="InterPro" id="IPR017853">
    <property type="entry name" value="GH"/>
</dbReference>
<dbReference type="SMART" id="SM00642">
    <property type="entry name" value="Aamy"/>
    <property type="match status" value="1"/>
</dbReference>
<evidence type="ECO:0000256" key="6">
    <source>
        <dbReference type="ARBA" id="ARBA00022679"/>
    </source>
</evidence>
<evidence type="ECO:0000256" key="2">
    <source>
        <dbReference type="ARBA" id="ARBA00002953"/>
    </source>
</evidence>
<gene>
    <name evidence="10" type="ORF">FYJ73_10030</name>
</gene>
<organism evidence="10 11">
    <name type="scientific">Hallella mizrahii</name>
    <dbReference type="NCBI Taxonomy" id="2606637"/>
    <lineage>
        <taxon>Bacteria</taxon>
        <taxon>Pseudomonadati</taxon>
        <taxon>Bacteroidota</taxon>
        <taxon>Bacteroidia</taxon>
        <taxon>Bacteroidales</taxon>
        <taxon>Prevotellaceae</taxon>
        <taxon>Hallella</taxon>
    </lineage>
</organism>
<evidence type="ECO:0000256" key="7">
    <source>
        <dbReference type="ARBA" id="ARBA00023277"/>
    </source>
</evidence>
<dbReference type="Proteomes" id="UP000438914">
    <property type="component" value="Unassembled WGS sequence"/>
</dbReference>
<evidence type="ECO:0000256" key="1">
    <source>
        <dbReference type="ARBA" id="ARBA00000826"/>
    </source>
</evidence>
<dbReference type="FunFam" id="3.20.20.80:FF:000001">
    <property type="entry name" value="1,4-alpha-glucan branching enzyme"/>
    <property type="match status" value="1"/>
</dbReference>
<keyword evidence="11" id="KW-1185">Reference proteome</keyword>
<dbReference type="SUPFAM" id="SSF81296">
    <property type="entry name" value="E set domains"/>
    <property type="match status" value="1"/>
</dbReference>
<dbReference type="PIRSF" id="PIRSF000463">
    <property type="entry name" value="GlgB"/>
    <property type="match status" value="1"/>
</dbReference>
<dbReference type="GO" id="GO:0005737">
    <property type="term" value="C:cytoplasm"/>
    <property type="evidence" value="ECO:0007669"/>
    <property type="project" value="TreeGrafter"/>
</dbReference>
<dbReference type="InterPro" id="IPR013780">
    <property type="entry name" value="Glyco_hydro_b"/>
</dbReference>
<dbReference type="Pfam" id="PF02806">
    <property type="entry name" value="Alpha-amylase_C"/>
    <property type="match status" value="1"/>
</dbReference>
<sequence length="691" mass="79843">MVKKSKSTGDSKVLSAAPTEHPQHIGIVAHDPYLEPFEDAIRGRHDHVAWKISQLTNHGKETLSDFANGYQYYGLHRIPRGWVFREWAPNATDIYLVGDFNNWTESEQYRCKRIPNTGNWELRLPVRAMKHGDLFKMHVKWNGGQGERIPAWATRVVQDEKTKIFSAQVWAPKKAYQWKVNSFCPSKDPLLIYECHIGMAQDAEKVGTYTEFKDKVLPRIVKDGYNCMQVMAIQEHPYYGSFGYHVSSFFAPSSRFGTPEELKALIDAAHEQGIAVIMDIVHSHAVKNEVEGLGNLAGDPNQYFYPGDRHEHPAWDSLCFDYGKDDVIHFLLSNCKYWLNEFHFDGFRFDGVTSMLYYSHGLGEAFTNYGDYFNGHEDDNAICYLTMANKLIHEVNPSAVTIAEEVSGMPGLAARYEDGGYGFDYRLAMNIPDYWIKTIKEKRDEDWKPSSIFWEVKNRRADEETISYCESHDQALVGDKTIIFRLIDADMYWHFKRGDENERVRRGIALHKMIRLVTLGAINGGYLNFMGNEFGHPEWIDFPREGNGWSYKYARRQWNLVDNPDLDYHFLGDFDREMLRVIKSEPKFNLTPVQEIWHNDGDQILAFERGNLVFVFNFSPTRSYTDYGFLVKEGSYRVVLNTDAKCFGGYGFADDSVEHFTNPDPLYAKDHKGWLKLYIPARSAVVLRKCE</sequence>
<comment type="similarity">
    <text evidence="3">Belongs to the glycosyl hydrolase 13 family. GlgB subfamily.</text>
</comment>
<evidence type="ECO:0000313" key="11">
    <source>
        <dbReference type="Proteomes" id="UP000438914"/>
    </source>
</evidence>
<dbReference type="Gene3D" id="2.60.40.10">
    <property type="entry name" value="Immunoglobulins"/>
    <property type="match status" value="1"/>
</dbReference>
<dbReference type="PANTHER" id="PTHR43651">
    <property type="entry name" value="1,4-ALPHA-GLUCAN-BRANCHING ENZYME"/>
    <property type="match status" value="1"/>
</dbReference>
<name>A0A7K0KGK3_9BACT</name>
<evidence type="ECO:0000256" key="8">
    <source>
        <dbReference type="PIRSR" id="PIRSR000463-1"/>
    </source>
</evidence>
<keyword evidence="5" id="KW-0328">Glycosyltransferase</keyword>
<dbReference type="EC" id="2.4.1.18" evidence="4"/>
<dbReference type="GO" id="GO:0004553">
    <property type="term" value="F:hydrolase activity, hydrolyzing O-glycosyl compounds"/>
    <property type="evidence" value="ECO:0007669"/>
    <property type="project" value="InterPro"/>
</dbReference>
<comment type="catalytic activity">
    <reaction evidence="1">
        <text>Transfers a segment of a (1-&gt;4)-alpha-D-glucan chain to a primary hydroxy group in a similar glucan chain.</text>
        <dbReference type="EC" id="2.4.1.18"/>
    </reaction>
</comment>
<evidence type="ECO:0000313" key="10">
    <source>
        <dbReference type="EMBL" id="MST84999.1"/>
    </source>
</evidence>
<protein>
    <recommendedName>
        <fullName evidence="4">1,4-alpha-glucan branching enzyme</fullName>
        <ecNumber evidence="4">2.4.1.18</ecNumber>
    </recommendedName>
</protein>
<comment type="caution">
    <text evidence="10">The sequence shown here is derived from an EMBL/GenBank/DDBJ whole genome shotgun (WGS) entry which is preliminary data.</text>
</comment>
<feature type="domain" description="Glycosyl hydrolase family 13 catalytic" evidence="9">
    <location>
        <begin position="207"/>
        <end position="559"/>
    </location>
</feature>
<keyword evidence="6" id="KW-0808">Transferase</keyword>
<evidence type="ECO:0000256" key="5">
    <source>
        <dbReference type="ARBA" id="ARBA00022676"/>
    </source>
</evidence>
<dbReference type="PANTHER" id="PTHR43651:SF3">
    <property type="entry name" value="1,4-ALPHA-GLUCAN-BRANCHING ENZYME"/>
    <property type="match status" value="1"/>
</dbReference>
<feature type="active site" description="Nucleophile" evidence="8">
    <location>
        <position position="350"/>
    </location>
</feature>
<evidence type="ECO:0000256" key="4">
    <source>
        <dbReference type="ARBA" id="ARBA00012541"/>
    </source>
</evidence>
<reference evidence="10 11" key="1">
    <citation type="submission" date="2019-08" db="EMBL/GenBank/DDBJ databases">
        <title>In-depth cultivation of the pig gut microbiome towards novel bacterial diversity and tailored functional studies.</title>
        <authorList>
            <person name="Wylensek D."/>
            <person name="Hitch T.C.A."/>
            <person name="Clavel T."/>
        </authorList>
    </citation>
    <scope>NUCLEOTIDE SEQUENCE [LARGE SCALE GENOMIC DNA]</scope>
    <source>
        <strain evidence="10 11">LKV-178-WT-2A</strain>
    </source>
</reference>
<dbReference type="Pfam" id="PF00128">
    <property type="entry name" value="Alpha-amylase"/>
    <property type="match status" value="1"/>
</dbReference>
<dbReference type="GO" id="GO:0005978">
    <property type="term" value="P:glycogen biosynthetic process"/>
    <property type="evidence" value="ECO:0007669"/>
    <property type="project" value="InterPro"/>
</dbReference>
<dbReference type="FunFam" id="2.60.40.1180:FF:000050">
    <property type="entry name" value="1,4-alpha-glucan branching enzyme"/>
    <property type="match status" value="1"/>
</dbReference>
<dbReference type="InterPro" id="IPR014756">
    <property type="entry name" value="Ig_E-set"/>
</dbReference>
<dbReference type="CDD" id="cd02854">
    <property type="entry name" value="E_set_GBE_euk_N"/>
    <property type="match status" value="1"/>
</dbReference>
<dbReference type="EMBL" id="VUNG01000025">
    <property type="protein sequence ID" value="MST84999.1"/>
    <property type="molecule type" value="Genomic_DNA"/>
</dbReference>
<dbReference type="InterPro" id="IPR004193">
    <property type="entry name" value="Glyco_hydro_13_N"/>
</dbReference>
<dbReference type="RefSeq" id="WP_154534582.1">
    <property type="nucleotide sequence ID" value="NZ_VUNG01000025.1"/>
</dbReference>
<accession>A0A7K0KGK3</accession>
<keyword evidence="7" id="KW-0119">Carbohydrate metabolism</keyword>
<dbReference type="InterPro" id="IPR006047">
    <property type="entry name" value="GH13_cat_dom"/>
</dbReference>
<dbReference type="SUPFAM" id="SSF51011">
    <property type="entry name" value="Glycosyl hydrolase domain"/>
    <property type="match status" value="1"/>
</dbReference>
<dbReference type="Gene3D" id="3.20.20.80">
    <property type="entry name" value="Glycosidases"/>
    <property type="match status" value="1"/>
</dbReference>